<evidence type="ECO:0000259" key="3">
    <source>
        <dbReference type="PROSITE" id="PS50102"/>
    </source>
</evidence>
<dbReference type="STRING" id="1754190.A0A1Y2CQH6"/>
<dbReference type="PANTHER" id="PTHR32343">
    <property type="entry name" value="SERINE/ARGININE-RICH SPLICING FACTOR"/>
    <property type="match status" value="1"/>
</dbReference>
<dbReference type="AlphaFoldDB" id="A0A1Y2CQH6"/>
<dbReference type="SMART" id="SM00360">
    <property type="entry name" value="RRM"/>
    <property type="match status" value="2"/>
</dbReference>
<protein>
    <submittedName>
        <fullName evidence="4">RNA-binding domain-containing protein</fullName>
    </submittedName>
</protein>
<comment type="caution">
    <text evidence="4">The sequence shown here is derived from an EMBL/GenBank/DDBJ whole genome shotgun (WGS) entry which is preliminary data.</text>
</comment>
<feature type="compositionally biased region" description="Basic residues" evidence="2">
    <location>
        <begin position="277"/>
        <end position="299"/>
    </location>
</feature>
<feature type="compositionally biased region" description="Basic residues" evidence="2">
    <location>
        <begin position="357"/>
        <end position="374"/>
    </location>
</feature>
<gene>
    <name evidence="4" type="ORF">LY90DRAFT_670907</name>
</gene>
<sequence>MINNDNTIKATNISTFASEAMVHQIFEYIGKIKSLKLYPNPGLEGGKECLVEFEDSEAAGLALHLTGTKLYDRVFEVKIRTLEEIEQQKQILAISSMFNTPPAFNPILQPNITVEKANKIARTVYVGNLNTSITEKELIDFFSVCGPISYAKMAGDVSHPSRFAFLEFATIDAAKNAMNMSGSFFRDKIIKVNHSNNVINKGFKKNESQEIMEAIKGVKEAELLINRKYSEIPTDTGDQLKIVGSSGNPEMGANLNDKPEGKLIPGTEIHKELEKPHHSRSRSRSRSRERSRRMRSRSRSRSDYYRYVHSRRDRDRERDRERERDRDRERRHKERYERELEREHELMRERERERERERRRRESRSRSSSRRRRYGDRERDHYRR</sequence>
<evidence type="ECO:0000313" key="5">
    <source>
        <dbReference type="Proteomes" id="UP000193920"/>
    </source>
</evidence>
<reference evidence="4 5" key="1">
    <citation type="submission" date="2016-08" db="EMBL/GenBank/DDBJ databases">
        <title>A Parts List for Fungal Cellulosomes Revealed by Comparative Genomics.</title>
        <authorList>
            <consortium name="DOE Joint Genome Institute"/>
            <person name="Haitjema C.H."/>
            <person name="Gilmore S.P."/>
            <person name="Henske J.K."/>
            <person name="Solomon K.V."/>
            <person name="De Groot R."/>
            <person name="Kuo A."/>
            <person name="Mondo S.J."/>
            <person name="Salamov A.A."/>
            <person name="Labutti K."/>
            <person name="Zhao Z."/>
            <person name="Chiniquy J."/>
            <person name="Barry K."/>
            <person name="Brewer H.M."/>
            <person name="Purvine S.O."/>
            <person name="Wright A.T."/>
            <person name="Boxma B."/>
            <person name="Van Alen T."/>
            <person name="Hackstein J.H."/>
            <person name="Baker S.E."/>
            <person name="Grigoriev I.V."/>
            <person name="O'Malley M.A."/>
        </authorList>
    </citation>
    <scope>NUCLEOTIDE SEQUENCE [LARGE SCALE GENOMIC DNA]</scope>
    <source>
        <strain evidence="4 5">G1</strain>
    </source>
</reference>
<accession>A0A1Y2CQH6</accession>
<keyword evidence="5" id="KW-1185">Reference proteome</keyword>
<proteinExistence type="predicted"/>
<evidence type="ECO:0000313" key="4">
    <source>
        <dbReference type="EMBL" id="ORY49233.1"/>
    </source>
</evidence>
<dbReference type="Proteomes" id="UP000193920">
    <property type="component" value="Unassembled WGS sequence"/>
</dbReference>
<dbReference type="Gene3D" id="3.30.70.330">
    <property type="match status" value="2"/>
</dbReference>
<evidence type="ECO:0000256" key="1">
    <source>
        <dbReference type="PROSITE-ProRule" id="PRU00176"/>
    </source>
</evidence>
<dbReference type="GO" id="GO:0003723">
    <property type="term" value="F:RNA binding"/>
    <property type="evidence" value="ECO:0007669"/>
    <property type="project" value="UniProtKB-UniRule"/>
</dbReference>
<feature type="compositionally biased region" description="Basic and acidic residues" evidence="2">
    <location>
        <begin position="375"/>
        <end position="384"/>
    </location>
</feature>
<feature type="compositionally biased region" description="Basic and acidic residues" evidence="2">
    <location>
        <begin position="300"/>
        <end position="356"/>
    </location>
</feature>
<feature type="domain" description="RRM" evidence="3">
    <location>
        <begin position="6"/>
        <end position="82"/>
    </location>
</feature>
<evidence type="ECO:0000256" key="2">
    <source>
        <dbReference type="SAM" id="MobiDB-lite"/>
    </source>
</evidence>
<dbReference type="PROSITE" id="PS50102">
    <property type="entry name" value="RRM"/>
    <property type="match status" value="2"/>
</dbReference>
<dbReference type="SUPFAM" id="SSF54928">
    <property type="entry name" value="RNA-binding domain, RBD"/>
    <property type="match status" value="2"/>
</dbReference>
<feature type="domain" description="RRM" evidence="3">
    <location>
        <begin position="122"/>
        <end position="197"/>
    </location>
</feature>
<dbReference type="PANTHER" id="PTHR32343:SF22">
    <property type="entry name" value="LD29830P"/>
    <property type="match status" value="1"/>
</dbReference>
<dbReference type="OrthoDB" id="4726at2759"/>
<dbReference type="InterPro" id="IPR012677">
    <property type="entry name" value="Nucleotide-bd_a/b_plait_sf"/>
</dbReference>
<dbReference type="InterPro" id="IPR035979">
    <property type="entry name" value="RBD_domain_sf"/>
</dbReference>
<organism evidence="4 5">
    <name type="scientific">Neocallimastix californiae</name>
    <dbReference type="NCBI Taxonomy" id="1754190"/>
    <lineage>
        <taxon>Eukaryota</taxon>
        <taxon>Fungi</taxon>
        <taxon>Fungi incertae sedis</taxon>
        <taxon>Chytridiomycota</taxon>
        <taxon>Chytridiomycota incertae sedis</taxon>
        <taxon>Neocallimastigomycetes</taxon>
        <taxon>Neocallimastigales</taxon>
        <taxon>Neocallimastigaceae</taxon>
        <taxon>Neocallimastix</taxon>
    </lineage>
</organism>
<name>A0A1Y2CQH6_9FUNG</name>
<dbReference type="Pfam" id="PF00076">
    <property type="entry name" value="RRM_1"/>
    <property type="match status" value="2"/>
</dbReference>
<dbReference type="InterPro" id="IPR000504">
    <property type="entry name" value="RRM_dom"/>
</dbReference>
<keyword evidence="1" id="KW-0694">RNA-binding</keyword>
<feature type="region of interest" description="Disordered" evidence="2">
    <location>
        <begin position="237"/>
        <end position="384"/>
    </location>
</feature>
<dbReference type="EMBL" id="MCOG01000100">
    <property type="protein sequence ID" value="ORY49233.1"/>
    <property type="molecule type" value="Genomic_DNA"/>
</dbReference>